<gene>
    <name evidence="4" type="ORF">Glove_58g117</name>
</gene>
<evidence type="ECO:0000256" key="1">
    <source>
        <dbReference type="PROSITE-ProRule" id="PRU00047"/>
    </source>
</evidence>
<evidence type="ECO:0000259" key="3">
    <source>
        <dbReference type="PROSITE" id="PS50158"/>
    </source>
</evidence>
<feature type="compositionally biased region" description="Low complexity" evidence="2">
    <location>
        <begin position="349"/>
        <end position="369"/>
    </location>
</feature>
<dbReference type="AlphaFoldDB" id="A0A397JL88"/>
<accession>A0A397JL88</accession>
<evidence type="ECO:0000256" key="2">
    <source>
        <dbReference type="SAM" id="MobiDB-lite"/>
    </source>
</evidence>
<feature type="compositionally biased region" description="Polar residues" evidence="2">
    <location>
        <begin position="659"/>
        <end position="673"/>
    </location>
</feature>
<keyword evidence="5" id="KW-1185">Reference proteome</keyword>
<feature type="compositionally biased region" description="Polar residues" evidence="2">
    <location>
        <begin position="310"/>
        <end position="323"/>
    </location>
</feature>
<organism evidence="4 5">
    <name type="scientific">Diversispora epigaea</name>
    <dbReference type="NCBI Taxonomy" id="1348612"/>
    <lineage>
        <taxon>Eukaryota</taxon>
        <taxon>Fungi</taxon>
        <taxon>Fungi incertae sedis</taxon>
        <taxon>Mucoromycota</taxon>
        <taxon>Glomeromycotina</taxon>
        <taxon>Glomeromycetes</taxon>
        <taxon>Diversisporales</taxon>
        <taxon>Diversisporaceae</taxon>
        <taxon>Diversispora</taxon>
    </lineage>
</organism>
<dbReference type="PROSITE" id="PS50158">
    <property type="entry name" value="ZF_CCHC"/>
    <property type="match status" value="1"/>
</dbReference>
<evidence type="ECO:0000313" key="5">
    <source>
        <dbReference type="Proteomes" id="UP000266861"/>
    </source>
</evidence>
<comment type="caution">
    <text evidence="4">The sequence shown here is derived from an EMBL/GenBank/DDBJ whole genome shotgun (WGS) entry which is preliminary data.</text>
</comment>
<dbReference type="GO" id="GO:0008270">
    <property type="term" value="F:zinc ion binding"/>
    <property type="evidence" value="ECO:0007669"/>
    <property type="project" value="UniProtKB-KW"/>
</dbReference>
<dbReference type="GO" id="GO:0003676">
    <property type="term" value="F:nucleic acid binding"/>
    <property type="evidence" value="ECO:0007669"/>
    <property type="project" value="InterPro"/>
</dbReference>
<evidence type="ECO:0000313" key="4">
    <source>
        <dbReference type="EMBL" id="RHZ85944.1"/>
    </source>
</evidence>
<reference evidence="4 5" key="1">
    <citation type="submission" date="2018-08" db="EMBL/GenBank/DDBJ databases">
        <title>Genome and evolution of the arbuscular mycorrhizal fungus Diversispora epigaea (formerly Glomus versiforme) and its bacterial endosymbionts.</title>
        <authorList>
            <person name="Sun X."/>
            <person name="Fei Z."/>
            <person name="Harrison M."/>
        </authorList>
    </citation>
    <scope>NUCLEOTIDE SEQUENCE [LARGE SCALE GENOMIC DNA]</scope>
    <source>
        <strain evidence="4 5">IT104</strain>
    </source>
</reference>
<protein>
    <recommendedName>
        <fullName evidence="3">CCHC-type domain-containing protein</fullName>
    </recommendedName>
</protein>
<dbReference type="Pfam" id="PF00098">
    <property type="entry name" value="zf-CCHC"/>
    <property type="match status" value="1"/>
</dbReference>
<keyword evidence="1" id="KW-0863">Zinc-finger</keyword>
<keyword evidence="1" id="KW-0479">Metal-binding</keyword>
<feature type="region of interest" description="Disordered" evidence="2">
    <location>
        <begin position="644"/>
        <end position="679"/>
    </location>
</feature>
<keyword evidence="1" id="KW-0862">Zinc</keyword>
<dbReference type="OrthoDB" id="2307726at2759"/>
<feature type="region of interest" description="Disordered" evidence="2">
    <location>
        <begin position="305"/>
        <end position="401"/>
    </location>
</feature>
<feature type="compositionally biased region" description="Basic residues" evidence="2">
    <location>
        <begin position="547"/>
        <end position="556"/>
    </location>
</feature>
<feature type="region of interest" description="Disordered" evidence="2">
    <location>
        <begin position="536"/>
        <end position="566"/>
    </location>
</feature>
<sequence length="679" mass="79083">MDVQLPSVFLNEYLSHTPFNNCLHITDLTNLPCYNKRICCGKPELSVLIVRTIENLEHEDLELLLRKVTSLPFEHILKKQKNTWGHVHFGASNFYSEMKDGAFTGPHNCVIRFSGATYFKSKKPVDYIPVKQSSSNKSQYALYDNNEGFVCFDDMYIADDDQTITISAENSIEQNGTEIENYLLTKFEVNIILPRILTPAISQSFSSLVIVNSLVELEKSRLVLVAIVVITKFRRNPFKQRNNGAPAIIDPREVQELRHIRAQINCLTQIRDNCQQILYDLEWLQDSYMAQQRNQTRLTVNISRRRRPLYQNQQQPVRPSLNTLLPPRFPPLSAQIRRENLSSERSTFTQTRPSTRSNTPTSSDSPSRSIIEPEDQLLINFNGSDNNNNLEPEREEPNEEDQDIEAYNNENLRQFLQQIHEIEPEPQLIAERDIATFVAKPPKFSGISNEDAQEWLQEFLVAAKNPENDHNAHTWAELRAAFIENHFRRLAKRVNLNAARTLPYFVRGLLPDIKAIIKTHEPADLATAYRKAKAYKQGKKEKYERRKKEKKLKKKQEKKEKKTTNMEFDDLQLDELSRQVRPRNRFQNRFQEQSCEQNSNVYQPPQLRGKCYNCGEMGHFTRDYHFNNISEDEYEAYEAIRNKPNTRTNSIRRSERITRQPTTILKPNQSTPTPKIVEP</sequence>
<proteinExistence type="predicted"/>
<dbReference type="EMBL" id="PQFF01000055">
    <property type="protein sequence ID" value="RHZ85944.1"/>
    <property type="molecule type" value="Genomic_DNA"/>
</dbReference>
<dbReference type="Proteomes" id="UP000266861">
    <property type="component" value="Unassembled WGS sequence"/>
</dbReference>
<dbReference type="InterPro" id="IPR001878">
    <property type="entry name" value="Znf_CCHC"/>
</dbReference>
<feature type="domain" description="CCHC-type" evidence="3">
    <location>
        <begin position="610"/>
        <end position="623"/>
    </location>
</feature>
<name>A0A397JL88_9GLOM</name>